<organism evidence="1 2">
    <name type="scientific">Edaphobacillus lindanitolerans</name>
    <dbReference type="NCBI Taxonomy" id="550447"/>
    <lineage>
        <taxon>Bacteria</taxon>
        <taxon>Bacillati</taxon>
        <taxon>Bacillota</taxon>
        <taxon>Bacilli</taxon>
        <taxon>Bacillales</taxon>
        <taxon>Bacillaceae</taxon>
        <taxon>Edaphobacillus</taxon>
    </lineage>
</organism>
<dbReference type="Gene3D" id="3.40.50.150">
    <property type="entry name" value="Vaccinia Virus protein VP39"/>
    <property type="match status" value="1"/>
</dbReference>
<dbReference type="PANTHER" id="PTHR35276">
    <property type="entry name" value="S-ADENOSYL-L-METHIONINE-DEPENDENT METHYLTRANSFERASES SUPERFAMILY PROTEIN"/>
    <property type="match status" value="1"/>
</dbReference>
<dbReference type="EMBL" id="FTPL01000002">
    <property type="protein sequence ID" value="SIT85604.1"/>
    <property type="molecule type" value="Genomic_DNA"/>
</dbReference>
<gene>
    <name evidence="1" type="ORF">SAMN05428946_1849</name>
</gene>
<dbReference type="GO" id="GO:0008168">
    <property type="term" value="F:methyltransferase activity"/>
    <property type="evidence" value="ECO:0007669"/>
    <property type="project" value="UniProtKB-KW"/>
</dbReference>
<proteinExistence type="predicted"/>
<dbReference type="RefSeq" id="WP_076758277.1">
    <property type="nucleotide sequence ID" value="NZ_FTPL01000002.1"/>
</dbReference>
<name>A0A1U7PQJ6_9BACI</name>
<dbReference type="PANTHER" id="PTHR35276:SF1">
    <property type="entry name" value="TRNA (MNM(5)S(2)U34)-METHYLTRANSFERASE, CHLOROPLASTIC"/>
    <property type="match status" value="1"/>
</dbReference>
<dbReference type="AlphaFoldDB" id="A0A1U7PQJ6"/>
<accession>A0A1U7PQJ6</accession>
<keyword evidence="2" id="KW-1185">Reference proteome</keyword>
<dbReference type="Proteomes" id="UP000187550">
    <property type="component" value="Unassembled WGS sequence"/>
</dbReference>
<dbReference type="GO" id="GO:0032259">
    <property type="term" value="P:methylation"/>
    <property type="evidence" value="ECO:0007669"/>
    <property type="project" value="UniProtKB-KW"/>
</dbReference>
<dbReference type="InterPro" id="IPR029063">
    <property type="entry name" value="SAM-dependent_MTases_sf"/>
</dbReference>
<evidence type="ECO:0000313" key="2">
    <source>
        <dbReference type="Proteomes" id="UP000187550"/>
    </source>
</evidence>
<dbReference type="InterPro" id="IPR010719">
    <property type="entry name" value="MnmM_MeTrfase"/>
</dbReference>
<protein>
    <submittedName>
        <fullName evidence="1">Putative rRNA methylase</fullName>
    </submittedName>
</protein>
<dbReference type="OrthoDB" id="9792989at2"/>
<dbReference type="Pfam" id="PF06962">
    <property type="entry name" value="rRNA_methylase"/>
    <property type="match status" value="1"/>
</dbReference>
<keyword evidence="1" id="KW-0489">Methyltransferase</keyword>
<reference evidence="2" key="1">
    <citation type="submission" date="2017-01" db="EMBL/GenBank/DDBJ databases">
        <authorList>
            <person name="Varghese N."/>
            <person name="Submissions S."/>
        </authorList>
    </citation>
    <scope>NUCLEOTIDE SEQUENCE [LARGE SCALE GENOMIC DNA]</scope>
    <source>
        <strain evidence="2">MNA4</strain>
    </source>
</reference>
<sequence length="195" mass="21167">MEFGRTLAQARKWMELAVAPGDLVVDGTAGNGHDTAFLAELVGEAGTVLAFDVQQEALDATADRLGGMAGRVRLILDSHAEVAEYADGPVGGAMFNLGFLPNRGDRSVITRPESTVRAIRALLALLKKGGLITVCVYDGHEGGAEERDALLRFAGRLHEADVHAARYELLNHRGHPPFLIVFEKKKDFTELRMFD</sequence>
<dbReference type="SUPFAM" id="SSF53335">
    <property type="entry name" value="S-adenosyl-L-methionine-dependent methyltransferases"/>
    <property type="match status" value="1"/>
</dbReference>
<dbReference type="STRING" id="550447.SAMN05428946_1849"/>
<keyword evidence="1" id="KW-0808">Transferase</keyword>
<evidence type="ECO:0000313" key="1">
    <source>
        <dbReference type="EMBL" id="SIT85604.1"/>
    </source>
</evidence>